<dbReference type="Pfam" id="PF00581">
    <property type="entry name" value="Rhodanese"/>
    <property type="match status" value="1"/>
</dbReference>
<proteinExistence type="predicted"/>
<feature type="domain" description="Rhodanese" evidence="2">
    <location>
        <begin position="15"/>
        <end position="131"/>
    </location>
</feature>
<name>A0A0V8JB72_9BACL</name>
<dbReference type="RefSeq" id="WP_061967964.1">
    <property type="nucleotide sequence ID" value="NZ_FMAV01000001.1"/>
</dbReference>
<evidence type="ECO:0000313" key="4">
    <source>
        <dbReference type="Proteomes" id="UP000054099"/>
    </source>
</evidence>
<dbReference type="InterPro" id="IPR027417">
    <property type="entry name" value="P-loop_NTPase"/>
</dbReference>
<dbReference type="InterPro" id="IPR058840">
    <property type="entry name" value="AAA_SelU"/>
</dbReference>
<dbReference type="GO" id="GO:0002098">
    <property type="term" value="P:tRNA wobble uridine modification"/>
    <property type="evidence" value="ECO:0007669"/>
    <property type="project" value="InterPro"/>
</dbReference>
<dbReference type="PROSITE" id="PS50206">
    <property type="entry name" value="RHODANESE_3"/>
    <property type="match status" value="1"/>
</dbReference>
<organism evidence="3 4">
    <name type="scientific">Fictibacillus enclensis</name>
    <dbReference type="NCBI Taxonomy" id="1017270"/>
    <lineage>
        <taxon>Bacteria</taxon>
        <taxon>Bacillati</taxon>
        <taxon>Bacillota</taxon>
        <taxon>Bacilli</taxon>
        <taxon>Bacillales</taxon>
        <taxon>Fictibacillaceae</taxon>
        <taxon>Fictibacillus</taxon>
    </lineage>
</organism>
<dbReference type="EMBL" id="LNQN01000001">
    <property type="protein sequence ID" value="KSU84422.1"/>
    <property type="molecule type" value="Genomic_DNA"/>
</dbReference>
<dbReference type="PANTHER" id="PTHR30401">
    <property type="entry name" value="TRNA 2-SELENOURIDINE SYNTHASE"/>
    <property type="match status" value="1"/>
</dbReference>
<dbReference type="GO" id="GO:0043828">
    <property type="term" value="F:tRNA 2-selenouridine synthase activity"/>
    <property type="evidence" value="ECO:0007669"/>
    <property type="project" value="InterPro"/>
</dbReference>
<dbReference type="SUPFAM" id="SSF52821">
    <property type="entry name" value="Rhodanese/Cell cycle control phosphatase"/>
    <property type="match status" value="1"/>
</dbReference>
<dbReference type="Proteomes" id="UP000054099">
    <property type="component" value="Unassembled WGS sequence"/>
</dbReference>
<keyword evidence="4" id="KW-1185">Reference proteome</keyword>
<dbReference type="Pfam" id="PF26341">
    <property type="entry name" value="AAA_SelU"/>
    <property type="match status" value="1"/>
</dbReference>
<evidence type="ECO:0000256" key="1">
    <source>
        <dbReference type="ARBA" id="ARBA00023266"/>
    </source>
</evidence>
<dbReference type="PANTHER" id="PTHR30401:SF0">
    <property type="entry name" value="TRNA 2-SELENOURIDINE SYNTHASE"/>
    <property type="match status" value="1"/>
</dbReference>
<dbReference type="Gene3D" id="3.40.50.300">
    <property type="entry name" value="P-loop containing nucleotide triphosphate hydrolases"/>
    <property type="match status" value="1"/>
</dbReference>
<dbReference type="InterPro" id="IPR001763">
    <property type="entry name" value="Rhodanese-like_dom"/>
</dbReference>
<gene>
    <name evidence="3" type="ORF">AS030_02390</name>
</gene>
<dbReference type="InterPro" id="IPR017582">
    <property type="entry name" value="SelU"/>
</dbReference>
<dbReference type="AlphaFoldDB" id="A0A0V8JB72"/>
<protein>
    <submittedName>
        <fullName evidence="3">tRNA 2-selenouridine synthase</fullName>
    </submittedName>
</protein>
<dbReference type="InterPro" id="IPR036873">
    <property type="entry name" value="Rhodanese-like_dom_sf"/>
</dbReference>
<reference evidence="3 4" key="1">
    <citation type="journal article" date="2014" name="Antonie Van Leeuwenhoek">
        <title>Fictibacillus enclensis sp. nov., isolated from marine sediment.</title>
        <authorList>
            <person name="Dastager S.G."/>
            <person name="Mawlankar R."/>
            <person name="Srinivasan K."/>
            <person name="Tang S.K."/>
            <person name="Lee J.C."/>
            <person name="Ramana V.V."/>
            <person name="Shouche Y.S."/>
        </authorList>
    </citation>
    <scope>NUCLEOTIDE SEQUENCE [LARGE SCALE GENOMIC DNA]</scope>
    <source>
        <strain evidence="3 4">NIO-1003</strain>
    </source>
</reference>
<evidence type="ECO:0000313" key="3">
    <source>
        <dbReference type="EMBL" id="KSU84422.1"/>
    </source>
</evidence>
<dbReference type="OrthoDB" id="9808735at2"/>
<dbReference type="SMART" id="SM00450">
    <property type="entry name" value="RHOD"/>
    <property type="match status" value="1"/>
</dbReference>
<dbReference type="NCBIfam" id="NF008750">
    <property type="entry name" value="PRK11784.1-2"/>
    <property type="match status" value="1"/>
</dbReference>
<dbReference type="SUPFAM" id="SSF52540">
    <property type="entry name" value="P-loop containing nucleoside triphosphate hydrolases"/>
    <property type="match status" value="1"/>
</dbReference>
<sequence length="350" mass="40175">MFQDIAIEELMAAYNNNEITLIDVRSPSEYKDSTIPGSLNIPLFNEEERAEVGTIYKQNSSEAAKERGLEIFSAKLPHFIKTFAAIDGPKAVFCWRGGMRSRTAATVLDLMGIHAQRLQGGFRTYRQWIVKQLDAIDFTPEAYVLHGNTGTGKTLILQELAKQEYPVLDLEGLAGHRGSIFGEIGLEPNNQKMFESLLFHELDKLKSSPYILMEAESKRVGKVVLPGFVSQKKQKGLHIFIDMPISERVNHILEDYLPWEHHEECLEAFMRIKRRIHTPIAAQIEEDLKSGDYHAAVRLLLEHYYDPRYEFHENNYDENKRINLRVQNSSEAIVKIKEIIEKRQPAHTVL</sequence>
<comment type="caution">
    <text evidence="3">The sequence shown here is derived from an EMBL/GenBank/DDBJ whole genome shotgun (WGS) entry which is preliminary data.</text>
</comment>
<keyword evidence="1" id="KW-0711">Selenium</keyword>
<accession>A0A0V8JB72</accession>
<evidence type="ECO:0000259" key="2">
    <source>
        <dbReference type="PROSITE" id="PS50206"/>
    </source>
</evidence>
<dbReference type="NCBIfam" id="TIGR03167">
    <property type="entry name" value="tRNA_sel_U_synt"/>
    <property type="match status" value="1"/>
</dbReference>
<dbReference type="Gene3D" id="3.40.250.10">
    <property type="entry name" value="Rhodanese-like domain"/>
    <property type="match status" value="1"/>
</dbReference>